<dbReference type="PANTHER" id="PTHR32060:SF30">
    <property type="entry name" value="CARBOXY-TERMINAL PROCESSING PROTEASE CTPA"/>
    <property type="match status" value="1"/>
</dbReference>
<evidence type="ECO:0000313" key="2">
    <source>
        <dbReference type="Proteomes" id="UP000044026"/>
    </source>
</evidence>
<dbReference type="InterPro" id="IPR029045">
    <property type="entry name" value="ClpP/crotonase-like_dom_sf"/>
</dbReference>
<dbReference type="GeneID" id="69581293"/>
<dbReference type="InterPro" id="IPR041613">
    <property type="entry name" value="Pept_S41_N"/>
</dbReference>
<dbReference type="SMART" id="SM00245">
    <property type="entry name" value="TSPc"/>
    <property type="match status" value="1"/>
</dbReference>
<reference evidence="1 2" key="1">
    <citation type="submission" date="2015-01" db="EMBL/GenBank/DDBJ databases">
        <authorList>
            <person name="Xiang T."/>
            <person name="Song Y."/>
            <person name="Huang L."/>
            <person name="Wang B."/>
            <person name="Wu P."/>
        </authorList>
    </citation>
    <scope>NUCLEOTIDE SEQUENCE [LARGE SCALE GENOMIC DNA]</scope>
    <source>
        <strain evidence="1 2">Cc12</strain>
    </source>
</reference>
<dbReference type="EC" id="3.4.21.102" evidence="1"/>
<dbReference type="Gene3D" id="3.90.226.10">
    <property type="entry name" value="2-enoyl-CoA Hydratase, Chain A, domain 1"/>
    <property type="match status" value="1"/>
</dbReference>
<evidence type="ECO:0000313" key="1">
    <source>
        <dbReference type="EMBL" id="CEN39826.1"/>
    </source>
</evidence>
<dbReference type="GO" id="GO:0007165">
    <property type="term" value="P:signal transduction"/>
    <property type="evidence" value="ECO:0007669"/>
    <property type="project" value="TreeGrafter"/>
</dbReference>
<dbReference type="SUPFAM" id="SSF52096">
    <property type="entry name" value="ClpP/crotonase"/>
    <property type="match status" value="1"/>
</dbReference>
<dbReference type="Pfam" id="PF18294">
    <property type="entry name" value="Pept_S41_N"/>
    <property type="match status" value="1"/>
</dbReference>
<dbReference type="PROSITE" id="PS50106">
    <property type="entry name" value="PDZ"/>
    <property type="match status" value="1"/>
</dbReference>
<dbReference type="MEROPS" id="S41.012"/>
<dbReference type="GO" id="GO:0004252">
    <property type="term" value="F:serine-type endopeptidase activity"/>
    <property type="evidence" value="ECO:0007669"/>
    <property type="project" value="UniProtKB-EC"/>
</dbReference>
<dbReference type="GO" id="GO:0006508">
    <property type="term" value="P:proteolysis"/>
    <property type="evidence" value="ECO:0007669"/>
    <property type="project" value="UniProtKB-KW"/>
</dbReference>
<name>A0A0B7HJC5_9FLAO</name>
<dbReference type="Gene3D" id="2.30.42.10">
    <property type="match status" value="1"/>
</dbReference>
<proteinExistence type="predicted"/>
<dbReference type="Proteomes" id="UP000044026">
    <property type="component" value="Unassembled WGS sequence"/>
</dbReference>
<sequence length="501" mass="56604">MKRFFLLGTLAVMLFSCKDDFDDNIKPTEKNDNLIVQDFIWQGLNTYYLWQENVPELADNRFATTLSQTHLGNPKYATFLKNHPDPEKFFYSLLHQYKKIDRFSYIVDDYTELERDFQGISLSSGMNFGLTTYGSSDGVLGFVRYILPNSDAQAQGIERGDIFIGIDGQPLNLNNYRALLFNDKPSMSFEVYRIESQIIENKPVNRIVPTGKVVTLNKTEIKENPIHKHQVITLANGEKVGYLMYNQFVGSDEANQALNNVFGQFKNENIQHFILDLRYNGGGSVQTATYLASMITGQFTGKVFAKERWNKKLQKVMEERRSTDNLFTDKIVLNNNHSESINSLNLNKIYIITSNGTASASELIINGLKPHIKVIQVGDITVGKNQGSVTLYDIIDKQGTRNPKHKWAMQPLVLKIENSLGQGDYTSGITPDISIEEDLSKMGQLGQSSDPLLKKVLDHLTGSGKPQPEMPQMPVKPFANSKSFNPIANEMYLEVNPLNTK</sequence>
<keyword evidence="1" id="KW-0645">Protease</keyword>
<dbReference type="AlphaFoldDB" id="A0A0B7HJC5"/>
<dbReference type="InterPro" id="IPR001478">
    <property type="entry name" value="PDZ"/>
</dbReference>
<organism evidence="1 2">
    <name type="scientific">Capnocytophaga canimorsus</name>
    <dbReference type="NCBI Taxonomy" id="28188"/>
    <lineage>
        <taxon>Bacteria</taxon>
        <taxon>Pseudomonadati</taxon>
        <taxon>Bacteroidota</taxon>
        <taxon>Flavobacteriia</taxon>
        <taxon>Flavobacteriales</taxon>
        <taxon>Flavobacteriaceae</taxon>
        <taxon>Capnocytophaga</taxon>
    </lineage>
</organism>
<gene>
    <name evidence="1" type="ORF">CCAN12_770072</name>
</gene>
<dbReference type="SUPFAM" id="SSF50156">
    <property type="entry name" value="PDZ domain-like"/>
    <property type="match status" value="1"/>
</dbReference>
<protein>
    <submittedName>
        <fullName evidence="1">Carboxyl-terminal-processing protease</fullName>
        <ecNumber evidence="1">3.4.21.102</ecNumber>
    </submittedName>
</protein>
<dbReference type="Pfam" id="PF03572">
    <property type="entry name" value="Peptidase_S41"/>
    <property type="match status" value="1"/>
</dbReference>
<dbReference type="PANTHER" id="PTHR32060">
    <property type="entry name" value="TAIL-SPECIFIC PROTEASE"/>
    <property type="match status" value="1"/>
</dbReference>
<dbReference type="InterPro" id="IPR036034">
    <property type="entry name" value="PDZ_sf"/>
</dbReference>
<dbReference type="GO" id="GO:0030288">
    <property type="term" value="C:outer membrane-bounded periplasmic space"/>
    <property type="evidence" value="ECO:0007669"/>
    <property type="project" value="TreeGrafter"/>
</dbReference>
<dbReference type="CDD" id="cd07561">
    <property type="entry name" value="Peptidase_S41_CPP_like"/>
    <property type="match status" value="1"/>
</dbReference>
<dbReference type="PROSITE" id="PS51257">
    <property type="entry name" value="PROKAR_LIPOPROTEIN"/>
    <property type="match status" value="1"/>
</dbReference>
<dbReference type="Gene3D" id="3.30.750.170">
    <property type="match status" value="1"/>
</dbReference>
<dbReference type="EMBL" id="CDOE01000075">
    <property type="protein sequence ID" value="CEN39826.1"/>
    <property type="molecule type" value="Genomic_DNA"/>
</dbReference>
<accession>A0A0B7HJC5</accession>
<dbReference type="RefSeq" id="WP_042001488.1">
    <property type="nucleotide sequence ID" value="NZ_CP022382.1"/>
</dbReference>
<keyword evidence="1" id="KW-0378">Hydrolase</keyword>
<dbReference type="InterPro" id="IPR005151">
    <property type="entry name" value="Tail-specific_protease"/>
</dbReference>